<dbReference type="Pfam" id="PF07681">
    <property type="entry name" value="DoxX"/>
    <property type="match status" value="1"/>
</dbReference>
<evidence type="ECO:0000256" key="3">
    <source>
        <dbReference type="ARBA" id="ARBA00022475"/>
    </source>
</evidence>
<reference evidence="7 8" key="1">
    <citation type="submission" date="2016-05" db="EMBL/GenBank/DDBJ databases">
        <authorList>
            <person name="Ramsay J.P."/>
        </authorList>
    </citation>
    <scope>NUCLEOTIDE SEQUENCE [LARGE SCALE GENOMIC DNA]</scope>
    <source>
        <strain evidence="7 8">NZP2042</strain>
    </source>
</reference>
<evidence type="ECO:0000256" key="1">
    <source>
        <dbReference type="ARBA" id="ARBA00004651"/>
    </source>
</evidence>
<keyword evidence="5" id="KW-1133">Transmembrane helix</keyword>
<evidence type="ECO:0000313" key="8">
    <source>
        <dbReference type="Proteomes" id="UP000093737"/>
    </source>
</evidence>
<comment type="similarity">
    <text evidence="2">Belongs to the DoxX family.</text>
</comment>
<evidence type="ECO:0000256" key="2">
    <source>
        <dbReference type="ARBA" id="ARBA00006679"/>
    </source>
</evidence>
<evidence type="ECO:0000313" key="7">
    <source>
        <dbReference type="EMBL" id="OBQ66808.1"/>
    </source>
</evidence>
<protein>
    <submittedName>
        <fullName evidence="7">DoxX family protein</fullName>
    </submittedName>
</protein>
<evidence type="ECO:0000256" key="6">
    <source>
        <dbReference type="ARBA" id="ARBA00023136"/>
    </source>
</evidence>
<keyword evidence="6" id="KW-0472">Membrane</keyword>
<gene>
    <name evidence="7" type="ORF">A8145_30890</name>
</gene>
<dbReference type="PANTHER" id="PTHR33452:SF1">
    <property type="entry name" value="INNER MEMBRANE PROTEIN YPHA-RELATED"/>
    <property type="match status" value="1"/>
</dbReference>
<dbReference type="EMBL" id="LYTK01000010">
    <property type="protein sequence ID" value="OBQ66808.1"/>
    <property type="molecule type" value="Genomic_DNA"/>
</dbReference>
<sequence length="173" mass="18504">MTPNDIAAKLTGLATKYHIRDVTLLAGRLLMSFIFLHEGVTLATHFDGAAKAMAAQGVGLPLFVATIALQLGAGLSVATGLLTRLGGIGLGLFCLSTALLFHVNFANQNELLHFEKDLAISGGMFVLAAVGAGTLSLDWLLARYLEKRRRDKEMVNALLAVENQFSLEVRLPV</sequence>
<evidence type="ECO:0000256" key="5">
    <source>
        <dbReference type="ARBA" id="ARBA00022989"/>
    </source>
</evidence>
<comment type="subcellular location">
    <subcellularLocation>
        <location evidence="1">Cell membrane</location>
        <topology evidence="1">Multi-pass membrane protein</topology>
    </subcellularLocation>
</comment>
<dbReference type="AlphaFoldDB" id="A0A6M7U0Z5"/>
<comment type="caution">
    <text evidence="7">The sequence shown here is derived from an EMBL/GenBank/DDBJ whole genome shotgun (WGS) entry which is preliminary data.</text>
</comment>
<keyword evidence="4" id="KW-0812">Transmembrane</keyword>
<dbReference type="InterPro" id="IPR051907">
    <property type="entry name" value="DoxX-like_oxidoreductase"/>
</dbReference>
<organism evidence="7 8">
    <name type="scientific">Rhizobium loti</name>
    <name type="common">Mesorhizobium loti</name>
    <dbReference type="NCBI Taxonomy" id="381"/>
    <lineage>
        <taxon>Bacteria</taxon>
        <taxon>Pseudomonadati</taxon>
        <taxon>Pseudomonadota</taxon>
        <taxon>Alphaproteobacteria</taxon>
        <taxon>Hyphomicrobiales</taxon>
        <taxon>Phyllobacteriaceae</taxon>
        <taxon>Mesorhizobium</taxon>
    </lineage>
</organism>
<evidence type="ECO:0000256" key="4">
    <source>
        <dbReference type="ARBA" id="ARBA00022692"/>
    </source>
</evidence>
<dbReference type="GO" id="GO:0005886">
    <property type="term" value="C:plasma membrane"/>
    <property type="evidence" value="ECO:0007669"/>
    <property type="project" value="UniProtKB-SubCell"/>
</dbReference>
<dbReference type="Proteomes" id="UP000093737">
    <property type="component" value="Unassembled WGS sequence"/>
</dbReference>
<dbReference type="InterPro" id="IPR032808">
    <property type="entry name" value="DoxX"/>
</dbReference>
<proteinExistence type="inferred from homology"/>
<dbReference type="RefSeq" id="WP_056571234.1">
    <property type="nucleotide sequence ID" value="NZ_CP033334.1"/>
</dbReference>
<dbReference type="PANTHER" id="PTHR33452">
    <property type="entry name" value="OXIDOREDUCTASE CATD-RELATED"/>
    <property type="match status" value="1"/>
</dbReference>
<name>A0A6M7U0Z5_RHILI</name>
<accession>A0A6M7U0Z5</accession>
<keyword evidence="3" id="KW-1003">Cell membrane</keyword>